<keyword evidence="2" id="KW-1185">Reference proteome</keyword>
<sequence length="227" mass="24013">MRFVADQEARRALPPHRLFDLCTQALRDNTFREVTAVAELGSRRPSIKAGFLADGTHGTRVRPHSEGAYWTLVFDREDQLRGCVQAVYLSYFRAASVLLDWPHRAGARSLLVCGTGRLGSACAQLACVVLQGVSVHYWSPSGRPPAGVRARRWRPGDQLPDAVITATPATTPIPLSLKGTGYVGVGGGLREIDTGELAGSVVRVAGGGGGLDVLLAATVLDAVEGGS</sequence>
<comment type="caution">
    <text evidence="1">The sequence shown here is derived from an EMBL/GenBank/DDBJ whole genome shotgun (WGS) entry which is preliminary data.</text>
</comment>
<evidence type="ECO:0000313" key="1">
    <source>
        <dbReference type="EMBL" id="MBA8930371.1"/>
    </source>
</evidence>
<accession>A0ABR6BTX1</accession>
<organism evidence="1 2">
    <name type="scientific">Kutzneria viridogrisea</name>
    <dbReference type="NCBI Taxonomy" id="47990"/>
    <lineage>
        <taxon>Bacteria</taxon>
        <taxon>Bacillati</taxon>
        <taxon>Actinomycetota</taxon>
        <taxon>Actinomycetes</taxon>
        <taxon>Pseudonocardiales</taxon>
        <taxon>Pseudonocardiaceae</taxon>
        <taxon>Kutzneria</taxon>
    </lineage>
</organism>
<evidence type="ECO:0008006" key="3">
    <source>
        <dbReference type="Google" id="ProtNLM"/>
    </source>
</evidence>
<name>A0ABR6BTX1_9PSEU</name>
<dbReference type="EMBL" id="JACJID010000006">
    <property type="protein sequence ID" value="MBA8930371.1"/>
    <property type="molecule type" value="Genomic_DNA"/>
</dbReference>
<dbReference type="RefSeq" id="WP_182839816.1">
    <property type="nucleotide sequence ID" value="NZ_BAAABQ010000025.1"/>
</dbReference>
<dbReference type="InterPro" id="IPR036291">
    <property type="entry name" value="NAD(P)-bd_dom_sf"/>
</dbReference>
<gene>
    <name evidence="1" type="ORF">BC739_007604</name>
</gene>
<evidence type="ECO:0000313" key="2">
    <source>
        <dbReference type="Proteomes" id="UP000517916"/>
    </source>
</evidence>
<dbReference type="Proteomes" id="UP000517916">
    <property type="component" value="Unassembled WGS sequence"/>
</dbReference>
<dbReference type="SUPFAM" id="SSF51735">
    <property type="entry name" value="NAD(P)-binding Rossmann-fold domains"/>
    <property type="match status" value="1"/>
</dbReference>
<protein>
    <recommendedName>
        <fullName evidence="3">Ornithine cyclodeaminase</fullName>
    </recommendedName>
</protein>
<proteinExistence type="predicted"/>
<reference evidence="1 2" key="1">
    <citation type="submission" date="2020-08" db="EMBL/GenBank/DDBJ databases">
        <title>Genomic Encyclopedia of Archaeal and Bacterial Type Strains, Phase II (KMG-II): from individual species to whole genera.</title>
        <authorList>
            <person name="Goeker M."/>
        </authorList>
    </citation>
    <scope>NUCLEOTIDE SEQUENCE [LARGE SCALE GENOMIC DNA]</scope>
    <source>
        <strain evidence="1 2">DSM 43850</strain>
    </source>
</reference>